<keyword evidence="3" id="KW-1185">Reference proteome</keyword>
<evidence type="ECO:0000256" key="1">
    <source>
        <dbReference type="SAM" id="MobiDB-lite"/>
    </source>
</evidence>
<comment type="caution">
    <text evidence="2">The sequence shown here is derived from an EMBL/GenBank/DDBJ whole genome shotgun (WGS) entry which is preliminary data.</text>
</comment>
<dbReference type="Proteomes" id="UP001066276">
    <property type="component" value="Chromosome 6"/>
</dbReference>
<sequence>MKNKVYAITRERKLESSRETKERVKRSGRVRKQALAKLTGWATESLTFRFAPKATPLVYAITRDLRKKQEVTGTTLADRRDTPIAYGAGTGPEAVGWESGVTGAQALTLVQRRSRLTVSVARSNAVTGPGFKRCLRLVGASLAHARRLHPGRQRPRKAFSPLSYRFTSRRMMRVGGTT</sequence>
<accession>A0AAV7QW24</accession>
<feature type="compositionally biased region" description="Basic and acidic residues" evidence="1">
    <location>
        <begin position="9"/>
        <end position="22"/>
    </location>
</feature>
<feature type="region of interest" description="Disordered" evidence="1">
    <location>
        <begin position="8"/>
        <end position="27"/>
    </location>
</feature>
<organism evidence="2 3">
    <name type="scientific">Pleurodeles waltl</name>
    <name type="common">Iberian ribbed newt</name>
    <dbReference type="NCBI Taxonomy" id="8319"/>
    <lineage>
        <taxon>Eukaryota</taxon>
        <taxon>Metazoa</taxon>
        <taxon>Chordata</taxon>
        <taxon>Craniata</taxon>
        <taxon>Vertebrata</taxon>
        <taxon>Euteleostomi</taxon>
        <taxon>Amphibia</taxon>
        <taxon>Batrachia</taxon>
        <taxon>Caudata</taxon>
        <taxon>Salamandroidea</taxon>
        <taxon>Salamandridae</taxon>
        <taxon>Pleurodelinae</taxon>
        <taxon>Pleurodeles</taxon>
    </lineage>
</organism>
<proteinExistence type="predicted"/>
<dbReference type="AlphaFoldDB" id="A0AAV7QW24"/>
<evidence type="ECO:0000313" key="3">
    <source>
        <dbReference type="Proteomes" id="UP001066276"/>
    </source>
</evidence>
<evidence type="ECO:0000313" key="2">
    <source>
        <dbReference type="EMBL" id="KAJ1144024.1"/>
    </source>
</evidence>
<protein>
    <submittedName>
        <fullName evidence="2">Uncharacterized protein</fullName>
    </submittedName>
</protein>
<name>A0AAV7QW24_PLEWA</name>
<dbReference type="EMBL" id="JANPWB010000010">
    <property type="protein sequence ID" value="KAJ1144024.1"/>
    <property type="molecule type" value="Genomic_DNA"/>
</dbReference>
<gene>
    <name evidence="2" type="ORF">NDU88_010326</name>
</gene>
<reference evidence="2" key="1">
    <citation type="journal article" date="2022" name="bioRxiv">
        <title>Sequencing and chromosome-scale assembly of the giantPleurodeles waltlgenome.</title>
        <authorList>
            <person name="Brown T."/>
            <person name="Elewa A."/>
            <person name="Iarovenko S."/>
            <person name="Subramanian E."/>
            <person name="Araus A.J."/>
            <person name="Petzold A."/>
            <person name="Susuki M."/>
            <person name="Suzuki K.-i.T."/>
            <person name="Hayashi T."/>
            <person name="Toyoda A."/>
            <person name="Oliveira C."/>
            <person name="Osipova E."/>
            <person name="Leigh N.D."/>
            <person name="Simon A."/>
            <person name="Yun M.H."/>
        </authorList>
    </citation>
    <scope>NUCLEOTIDE SEQUENCE</scope>
    <source>
        <strain evidence="2">20211129_DDA</strain>
        <tissue evidence="2">Liver</tissue>
    </source>
</reference>